<keyword evidence="8" id="KW-0998">Cell outer membrane</keyword>
<dbReference type="GO" id="GO:0009279">
    <property type="term" value="C:cell outer membrane"/>
    <property type="evidence" value="ECO:0007669"/>
    <property type="project" value="UniProtKB-SubCell"/>
</dbReference>
<protein>
    <submittedName>
        <fullName evidence="12">Outer membrane usher protein</fullName>
    </submittedName>
</protein>
<dbReference type="InterPro" id="IPR042186">
    <property type="entry name" value="FimD_plug_dom"/>
</dbReference>
<evidence type="ECO:0000256" key="1">
    <source>
        <dbReference type="ARBA" id="ARBA00004571"/>
    </source>
</evidence>
<dbReference type="Pfam" id="PF13954">
    <property type="entry name" value="PapC_N"/>
    <property type="match status" value="1"/>
</dbReference>
<name>A0A1T4RVR5_9GAMM</name>
<evidence type="ECO:0000256" key="5">
    <source>
        <dbReference type="ARBA" id="ARBA00022692"/>
    </source>
</evidence>
<dbReference type="STRING" id="1122188.SAMN02745674_02396"/>
<proteinExistence type="inferred from homology"/>
<dbReference type="InterPro" id="IPR025885">
    <property type="entry name" value="PapC_N"/>
</dbReference>
<sequence length="839" mass="89098">MRHSPRMLAAAIFVAVAFPAMASGPTGDPGRADAPEAARFNPAFLSGAAAGIDLTAFSRGNPVVAGMYRVDVYVNGRWTGRRDLEFKAGADGAAAACLTLPVLEELGVDSTAVLDVAADGEACRPLADWIPDAGARFDSADLRYDLEIPQAFMRRTPRGYVSPALWDPGISAGYLGYQFSAIDSRSRGEGAWRDHRTAYLGLNGGLNLAGWQLRHDASLSWSERDGSDWENIATYLRRPLPALRGVLTLGDAHTSGELFDSIAYRGASLVSDDRMLPDSLRGYAPVVRGIAETSAQVEIRQNGQLIHSVSVAPGSFVIDDLYPTGYGGDLEVTVVEADGRRRGFNVPYGSVAQMLRPGSSRYAITVGRARNPNLLDPPAVAQATYQRGIANRLTLYGGAAASEDYESVLYGAGVSTPAGAFAVDVTHARASLQEAESRSGRSIRVGYSNLVGATGTNIALAAYRYSTRDFLGLQDAILARDLVQRGVDSDQLLRQRSQFQLTLNQPLGPGRGALYLTGSVREFWGDRERARQFQFGYNNAWKRLNYGVSAVRSFEPGGEADTQYLLSFSVPLGRSVNPVSLTGDVGTGSDGRSSSRIGITGSAGPDYAFNYGVAVSESGQGGTSVSGTADYRTPVAALSGSYSHAADYRQATAGVSGTVVVHSGGATFAPQRGDTMVLVEAPGAEGARVQNAPGVRVDGNGFALVPYVSPYRLNTVTLDPYDMPHDIELQSTSATIAPYAGAISRLRFETRQGRALLIHASRPSGEPLPFGARVLDGDGQVLGMVGQGGLAYVRTEDNAGSLLVQWSDGDTGRCRIDYAVPERDGEVPVAFTRLEAACR</sequence>
<reference evidence="12 13" key="1">
    <citation type="submission" date="2017-02" db="EMBL/GenBank/DDBJ databases">
        <authorList>
            <person name="Peterson S.W."/>
        </authorList>
    </citation>
    <scope>NUCLEOTIDE SEQUENCE [LARGE SCALE GENOMIC DNA]</scope>
    <source>
        <strain evidence="12 13">DSM 21749</strain>
    </source>
</reference>
<dbReference type="EMBL" id="FUXP01000011">
    <property type="protein sequence ID" value="SKA19977.1"/>
    <property type="molecule type" value="Genomic_DNA"/>
</dbReference>
<dbReference type="InterPro" id="IPR043142">
    <property type="entry name" value="PapC-like_C_sf"/>
</dbReference>
<dbReference type="OrthoDB" id="6554712at2"/>
<gene>
    <name evidence="12" type="ORF">SAMN02745674_02396</name>
</gene>
<dbReference type="Gene3D" id="2.60.40.2610">
    <property type="entry name" value="Outer membrane usher protein FimD, plug domain"/>
    <property type="match status" value="1"/>
</dbReference>
<dbReference type="Gene3D" id="2.60.40.2070">
    <property type="match status" value="1"/>
</dbReference>
<feature type="signal peptide" evidence="9">
    <location>
        <begin position="1"/>
        <end position="22"/>
    </location>
</feature>
<keyword evidence="13" id="KW-1185">Reference proteome</keyword>
<dbReference type="AlphaFoldDB" id="A0A1T4RVR5"/>
<dbReference type="Pfam" id="PF00577">
    <property type="entry name" value="Usher"/>
    <property type="match status" value="1"/>
</dbReference>
<evidence type="ECO:0000256" key="3">
    <source>
        <dbReference type="ARBA" id="ARBA00022448"/>
    </source>
</evidence>
<feature type="domain" description="PapC-like C-terminal" evidence="10">
    <location>
        <begin position="757"/>
        <end position="822"/>
    </location>
</feature>
<dbReference type="InterPro" id="IPR000015">
    <property type="entry name" value="Fimb_usher"/>
</dbReference>
<organism evidence="12 13">
    <name type="scientific">Lysobacter spongiicola DSM 21749</name>
    <dbReference type="NCBI Taxonomy" id="1122188"/>
    <lineage>
        <taxon>Bacteria</taxon>
        <taxon>Pseudomonadati</taxon>
        <taxon>Pseudomonadota</taxon>
        <taxon>Gammaproteobacteria</taxon>
        <taxon>Lysobacterales</taxon>
        <taxon>Lysobacteraceae</taxon>
        <taxon>Novilysobacter</taxon>
    </lineage>
</organism>
<dbReference type="PANTHER" id="PTHR30451">
    <property type="entry name" value="OUTER MEMBRANE USHER PROTEIN"/>
    <property type="match status" value="1"/>
</dbReference>
<comment type="similarity">
    <text evidence="2">Belongs to the fimbrial export usher family.</text>
</comment>
<dbReference type="Proteomes" id="UP000190061">
    <property type="component" value="Unassembled WGS sequence"/>
</dbReference>
<evidence type="ECO:0000313" key="12">
    <source>
        <dbReference type="EMBL" id="SKA19977.1"/>
    </source>
</evidence>
<dbReference type="GO" id="GO:0009297">
    <property type="term" value="P:pilus assembly"/>
    <property type="evidence" value="ECO:0007669"/>
    <property type="project" value="InterPro"/>
</dbReference>
<dbReference type="FunFam" id="2.60.40.3110:FF:000001">
    <property type="entry name" value="Putative fimbrial outer membrane usher"/>
    <property type="match status" value="1"/>
</dbReference>
<keyword evidence="5" id="KW-0812">Transmembrane</keyword>
<evidence type="ECO:0000256" key="2">
    <source>
        <dbReference type="ARBA" id="ARBA00008064"/>
    </source>
</evidence>
<feature type="chain" id="PRO_5012097528" evidence="9">
    <location>
        <begin position="23"/>
        <end position="839"/>
    </location>
</feature>
<evidence type="ECO:0000256" key="9">
    <source>
        <dbReference type="SAM" id="SignalP"/>
    </source>
</evidence>
<dbReference type="InterPro" id="IPR025949">
    <property type="entry name" value="PapC-like_C"/>
</dbReference>
<evidence type="ECO:0000256" key="4">
    <source>
        <dbReference type="ARBA" id="ARBA00022452"/>
    </source>
</evidence>
<evidence type="ECO:0000259" key="11">
    <source>
        <dbReference type="Pfam" id="PF13954"/>
    </source>
</evidence>
<dbReference type="RefSeq" id="WP_143814298.1">
    <property type="nucleotide sequence ID" value="NZ_FUXP01000011.1"/>
</dbReference>
<feature type="domain" description="PapC N-terminal" evidence="11">
    <location>
        <begin position="40"/>
        <end position="181"/>
    </location>
</feature>
<evidence type="ECO:0000256" key="7">
    <source>
        <dbReference type="ARBA" id="ARBA00023136"/>
    </source>
</evidence>
<keyword evidence="3" id="KW-0813">Transport</keyword>
<dbReference type="Gene3D" id="3.10.20.410">
    <property type="match status" value="1"/>
</dbReference>
<keyword evidence="4" id="KW-1134">Transmembrane beta strand</keyword>
<evidence type="ECO:0000256" key="8">
    <source>
        <dbReference type="ARBA" id="ARBA00023237"/>
    </source>
</evidence>
<keyword evidence="6 9" id="KW-0732">Signal</keyword>
<dbReference type="Pfam" id="PF13953">
    <property type="entry name" value="PapC_C"/>
    <property type="match status" value="1"/>
</dbReference>
<keyword evidence="7" id="KW-0472">Membrane</keyword>
<dbReference type="InterPro" id="IPR037224">
    <property type="entry name" value="PapC_N_sf"/>
</dbReference>
<dbReference type="Gene3D" id="2.60.40.3110">
    <property type="match status" value="1"/>
</dbReference>
<evidence type="ECO:0000259" key="10">
    <source>
        <dbReference type="Pfam" id="PF13953"/>
    </source>
</evidence>
<accession>A0A1T4RVR5</accession>
<evidence type="ECO:0000256" key="6">
    <source>
        <dbReference type="ARBA" id="ARBA00022729"/>
    </source>
</evidence>
<dbReference type="PANTHER" id="PTHR30451:SF20">
    <property type="entry name" value="FIMBRIAE USHER"/>
    <property type="match status" value="1"/>
</dbReference>
<evidence type="ECO:0000313" key="13">
    <source>
        <dbReference type="Proteomes" id="UP000190061"/>
    </source>
</evidence>
<comment type="subcellular location">
    <subcellularLocation>
        <location evidence="1">Cell outer membrane</location>
        <topology evidence="1">Multi-pass membrane protein</topology>
    </subcellularLocation>
</comment>
<dbReference type="GO" id="GO:0015473">
    <property type="term" value="F:fimbrial usher porin activity"/>
    <property type="evidence" value="ECO:0007669"/>
    <property type="project" value="InterPro"/>
</dbReference>
<dbReference type="SUPFAM" id="SSF141729">
    <property type="entry name" value="FimD N-terminal domain-like"/>
    <property type="match status" value="1"/>
</dbReference>